<feature type="transmembrane region" description="Helical" evidence="7">
    <location>
        <begin position="304"/>
        <end position="324"/>
    </location>
</feature>
<dbReference type="RefSeq" id="WP_163227006.1">
    <property type="nucleotide sequence ID" value="NZ_VYSG01000001.1"/>
</dbReference>
<evidence type="ECO:0000256" key="1">
    <source>
        <dbReference type="ARBA" id="ARBA00004651"/>
    </source>
</evidence>
<dbReference type="EMBL" id="VYSG01000001">
    <property type="protein sequence ID" value="NEG69441.1"/>
    <property type="molecule type" value="Genomic_DNA"/>
</dbReference>
<feature type="transmembrane region" description="Helical" evidence="7">
    <location>
        <begin position="336"/>
        <end position="362"/>
    </location>
</feature>
<dbReference type="AlphaFoldDB" id="A0A6I5N6L5"/>
<keyword evidence="10" id="KW-1185">Reference proteome</keyword>
<sequence>MGQRLLRVLRSETILVVATLLALISCFIVPPDGEYWGYVHVSTIAQLACLMLVVCGLQRIGVFRIIGSSLLRCVNTARGLAITLIALTFFSAMFITNDVALVTFVPFAIAVLKMARLEDKSIVLCSLMTVAANCGSMLTPIGNAHNLYFKALTGMSTVQFVGVMAPYSAVAAVLLVIASCIVFRGEPVSEFKSMDSEGIERSVLAPNSGVPQPDEIRIMGYGKPGSHAGWRCVVYILLFLLCIATVSDLTPLWLMCVVVFAAFLFTDIRAYRHADWALPLTFIMFFIFIGNMKRVPEFTAIAQATVGAHPLLVAVIFSQFISNVPSTLLLSGFSNAWVPLIIGTNLGGMGTIIASMASLITYKAIAKEYPAKKLRYLGVYMGISFAFLIVLTALALVIEG</sequence>
<feature type="transmembrane region" description="Helical" evidence="7">
    <location>
        <begin position="374"/>
        <end position="398"/>
    </location>
</feature>
<feature type="domain" description="Citrate transporter-like" evidence="8">
    <location>
        <begin position="15"/>
        <end position="330"/>
    </location>
</feature>
<dbReference type="PANTHER" id="PTHR43302">
    <property type="entry name" value="TRANSPORTER ARSB-RELATED"/>
    <property type="match status" value="1"/>
</dbReference>
<evidence type="ECO:0000256" key="7">
    <source>
        <dbReference type="SAM" id="Phobius"/>
    </source>
</evidence>
<feature type="transmembrane region" description="Helical" evidence="7">
    <location>
        <begin position="12"/>
        <end position="30"/>
    </location>
</feature>
<evidence type="ECO:0000256" key="2">
    <source>
        <dbReference type="ARBA" id="ARBA00022448"/>
    </source>
</evidence>
<feature type="transmembrane region" description="Helical" evidence="7">
    <location>
        <begin position="99"/>
        <end position="115"/>
    </location>
</feature>
<feature type="transmembrane region" description="Helical" evidence="7">
    <location>
        <begin position="276"/>
        <end position="292"/>
    </location>
</feature>
<feature type="transmembrane region" description="Helical" evidence="7">
    <location>
        <begin position="36"/>
        <end position="57"/>
    </location>
</feature>
<dbReference type="InterPro" id="IPR004680">
    <property type="entry name" value="Cit_transptr-like_dom"/>
</dbReference>
<evidence type="ECO:0000256" key="5">
    <source>
        <dbReference type="ARBA" id="ARBA00022989"/>
    </source>
</evidence>
<evidence type="ECO:0000313" key="10">
    <source>
        <dbReference type="Proteomes" id="UP000469292"/>
    </source>
</evidence>
<comment type="caution">
    <text evidence="9">The sequence shown here is derived from an EMBL/GenBank/DDBJ whole genome shotgun (WGS) entry which is preliminary data.</text>
</comment>
<dbReference type="GO" id="GO:0005886">
    <property type="term" value="C:plasma membrane"/>
    <property type="evidence" value="ECO:0007669"/>
    <property type="project" value="UniProtKB-SubCell"/>
</dbReference>
<dbReference type="Proteomes" id="UP000469292">
    <property type="component" value="Unassembled WGS sequence"/>
</dbReference>
<dbReference type="Pfam" id="PF03600">
    <property type="entry name" value="CitMHS"/>
    <property type="match status" value="1"/>
</dbReference>
<feature type="transmembrane region" description="Helical" evidence="7">
    <location>
        <begin position="69"/>
        <end position="93"/>
    </location>
</feature>
<name>A0A6I5N6L5_9BIFI</name>
<feature type="transmembrane region" description="Helical" evidence="7">
    <location>
        <begin position="122"/>
        <end position="141"/>
    </location>
</feature>
<protein>
    <submittedName>
        <fullName evidence="9">Anion transporter</fullName>
    </submittedName>
</protein>
<reference evidence="9 10" key="1">
    <citation type="submission" date="2019-09" db="EMBL/GenBank/DDBJ databases">
        <title>Phylogenetic characterization of a novel taxon of the genus Bifidobacterium: Bifidobacterium choloepi sp. nov.</title>
        <authorList>
            <person name="Modesto M."/>
            <person name="Satti M."/>
        </authorList>
    </citation>
    <scope>NUCLEOTIDE SEQUENCE [LARGE SCALE GENOMIC DNA]</scope>
    <source>
        <strain evidence="9 10">BRDM6</strain>
    </source>
</reference>
<feature type="transmembrane region" description="Helical" evidence="7">
    <location>
        <begin position="233"/>
        <end position="264"/>
    </location>
</feature>
<organism evidence="9 10">
    <name type="scientific">Bifidobacterium choloepi</name>
    <dbReference type="NCBI Taxonomy" id="2614131"/>
    <lineage>
        <taxon>Bacteria</taxon>
        <taxon>Bacillati</taxon>
        <taxon>Actinomycetota</taxon>
        <taxon>Actinomycetes</taxon>
        <taxon>Bifidobacteriales</taxon>
        <taxon>Bifidobacteriaceae</taxon>
        <taxon>Bifidobacterium</taxon>
    </lineage>
</organism>
<accession>A0A6I5N6L5</accession>
<gene>
    <name evidence="9" type="ORF">F6S87_02140</name>
</gene>
<keyword evidence="5 7" id="KW-1133">Transmembrane helix</keyword>
<evidence type="ECO:0000256" key="4">
    <source>
        <dbReference type="ARBA" id="ARBA00022692"/>
    </source>
</evidence>
<keyword evidence="2" id="KW-0813">Transport</keyword>
<keyword evidence="3" id="KW-1003">Cell membrane</keyword>
<dbReference type="GO" id="GO:0055085">
    <property type="term" value="P:transmembrane transport"/>
    <property type="evidence" value="ECO:0007669"/>
    <property type="project" value="InterPro"/>
</dbReference>
<evidence type="ECO:0000259" key="8">
    <source>
        <dbReference type="Pfam" id="PF03600"/>
    </source>
</evidence>
<keyword evidence="6 7" id="KW-0472">Membrane</keyword>
<proteinExistence type="predicted"/>
<dbReference type="PANTHER" id="PTHR43302:SF5">
    <property type="entry name" value="TRANSPORTER ARSB-RELATED"/>
    <property type="match status" value="1"/>
</dbReference>
<comment type="subcellular location">
    <subcellularLocation>
        <location evidence="1">Cell membrane</location>
        <topology evidence="1">Multi-pass membrane protein</topology>
    </subcellularLocation>
</comment>
<evidence type="ECO:0000313" key="9">
    <source>
        <dbReference type="EMBL" id="NEG69441.1"/>
    </source>
</evidence>
<evidence type="ECO:0000256" key="3">
    <source>
        <dbReference type="ARBA" id="ARBA00022475"/>
    </source>
</evidence>
<keyword evidence="4 7" id="KW-0812">Transmembrane</keyword>
<evidence type="ECO:0000256" key="6">
    <source>
        <dbReference type="ARBA" id="ARBA00023136"/>
    </source>
</evidence>
<dbReference type="PROSITE" id="PS51257">
    <property type="entry name" value="PROKAR_LIPOPROTEIN"/>
    <property type="match status" value="1"/>
</dbReference>
<feature type="transmembrane region" description="Helical" evidence="7">
    <location>
        <begin position="161"/>
        <end position="183"/>
    </location>
</feature>